<feature type="region of interest" description="Disordered" evidence="1">
    <location>
        <begin position="45"/>
        <end position="79"/>
    </location>
</feature>
<accession>A0AAE0GHL7</accession>
<feature type="region of interest" description="Disordered" evidence="1">
    <location>
        <begin position="192"/>
        <end position="251"/>
    </location>
</feature>
<reference evidence="2 3" key="1">
    <citation type="journal article" date="2015" name="Genome Biol. Evol.">
        <title>Comparative Genomics of a Bacterivorous Green Alga Reveals Evolutionary Causalities and Consequences of Phago-Mixotrophic Mode of Nutrition.</title>
        <authorList>
            <person name="Burns J.A."/>
            <person name="Paasch A."/>
            <person name="Narechania A."/>
            <person name="Kim E."/>
        </authorList>
    </citation>
    <scope>NUCLEOTIDE SEQUENCE [LARGE SCALE GENOMIC DNA]</scope>
    <source>
        <strain evidence="2 3">PLY_AMNH</strain>
    </source>
</reference>
<comment type="caution">
    <text evidence="2">The sequence shown here is derived from an EMBL/GenBank/DDBJ whole genome shotgun (WGS) entry which is preliminary data.</text>
</comment>
<evidence type="ECO:0000313" key="3">
    <source>
        <dbReference type="Proteomes" id="UP001190700"/>
    </source>
</evidence>
<organism evidence="2 3">
    <name type="scientific">Cymbomonas tetramitiformis</name>
    <dbReference type="NCBI Taxonomy" id="36881"/>
    <lineage>
        <taxon>Eukaryota</taxon>
        <taxon>Viridiplantae</taxon>
        <taxon>Chlorophyta</taxon>
        <taxon>Pyramimonadophyceae</taxon>
        <taxon>Pyramimonadales</taxon>
        <taxon>Pyramimonadaceae</taxon>
        <taxon>Cymbomonas</taxon>
    </lineage>
</organism>
<dbReference type="AlphaFoldDB" id="A0AAE0GHL7"/>
<sequence length="535" mass="58873">MENVLPIALDKNSNFAQRESPYDAFGWEPPAYEVAQEALWRETIFNRSQVPSRSGSRAGSRGGSRGGSRVSTPASVPQIRQPRFFIGKENNQPRSTAISSPHFFFSPTASVTSEKDCAHASIMHSIRSPQAQRAPKYMLRGLPAKEHAAEKKGAGETKANDDCADYVRMPKIPYRSRPNPLIVMLSSYRKSKGMSPNISRGSSPAAPPGVHEEDHLHPAVCEDFSSNSHSTSRMASQAKSRADSPASQSRASSKKDAAWLYYHTQGHESKFVAVKGALLQDVEEIPLEMLRKPLRKREMEAKNALIAENSSPSKYPPRSPSPDGVHKRRQMDAEVHAASAPKLQARIWKEFKEAYRSADATYPARIQQMRRLKGETEMRKSPPKDRKRFSALGVKVAPAPVCYPQVASLSSLEPAPNPAEMEDPKLDAHIYEPATLATSIYEPATSASSFNPSQTTSFGRFDDLLPQEVMEQAHQRAIKASASPHLQLASNVLCDPGVEGELRPHTAQNILVEAECSTEMSKSSPLPKSISNDLL</sequence>
<feature type="compositionally biased region" description="Polar residues" evidence="1">
    <location>
        <begin position="518"/>
        <end position="535"/>
    </location>
</feature>
<dbReference type="Proteomes" id="UP001190700">
    <property type="component" value="Unassembled WGS sequence"/>
</dbReference>
<dbReference type="EMBL" id="LGRX02005485">
    <property type="protein sequence ID" value="KAK3278384.1"/>
    <property type="molecule type" value="Genomic_DNA"/>
</dbReference>
<evidence type="ECO:0000313" key="2">
    <source>
        <dbReference type="EMBL" id="KAK3278384.1"/>
    </source>
</evidence>
<feature type="region of interest" description="Disordered" evidence="1">
    <location>
        <begin position="305"/>
        <end position="338"/>
    </location>
</feature>
<protein>
    <submittedName>
        <fullName evidence="2">Uncharacterized protein</fullName>
    </submittedName>
</protein>
<name>A0AAE0GHL7_9CHLO</name>
<gene>
    <name evidence="2" type="ORF">CYMTET_13673</name>
</gene>
<keyword evidence="3" id="KW-1185">Reference proteome</keyword>
<feature type="region of interest" description="Disordered" evidence="1">
    <location>
        <begin position="516"/>
        <end position="535"/>
    </location>
</feature>
<proteinExistence type="predicted"/>
<feature type="compositionally biased region" description="Polar residues" evidence="1">
    <location>
        <begin position="224"/>
        <end position="251"/>
    </location>
</feature>
<evidence type="ECO:0000256" key="1">
    <source>
        <dbReference type="SAM" id="MobiDB-lite"/>
    </source>
</evidence>